<dbReference type="InterPro" id="IPR003877">
    <property type="entry name" value="SPRY_dom"/>
</dbReference>
<dbReference type="AlphaFoldDB" id="A0A8S1YKB4"/>
<reference evidence="2" key="1">
    <citation type="submission" date="2021-01" db="EMBL/GenBank/DDBJ databases">
        <authorList>
            <consortium name="Genoscope - CEA"/>
            <person name="William W."/>
        </authorList>
    </citation>
    <scope>NUCLEOTIDE SEQUENCE</scope>
</reference>
<dbReference type="OrthoDB" id="316189at2759"/>
<feature type="domain" description="SPRY" evidence="1">
    <location>
        <begin position="67"/>
        <end position="183"/>
    </location>
</feature>
<gene>
    <name evidence="2" type="ORF">POCTA_138.1.T1670025</name>
</gene>
<dbReference type="Pfam" id="PF00622">
    <property type="entry name" value="SPRY"/>
    <property type="match status" value="1"/>
</dbReference>
<evidence type="ECO:0000313" key="2">
    <source>
        <dbReference type="EMBL" id="CAD8214053.1"/>
    </source>
</evidence>
<keyword evidence="3" id="KW-1185">Reference proteome</keyword>
<protein>
    <recommendedName>
        <fullName evidence="1">SPRY domain-containing protein</fullName>
    </recommendedName>
</protein>
<organism evidence="2 3">
    <name type="scientific">Paramecium octaurelia</name>
    <dbReference type="NCBI Taxonomy" id="43137"/>
    <lineage>
        <taxon>Eukaryota</taxon>
        <taxon>Sar</taxon>
        <taxon>Alveolata</taxon>
        <taxon>Ciliophora</taxon>
        <taxon>Intramacronucleata</taxon>
        <taxon>Oligohymenophorea</taxon>
        <taxon>Peniculida</taxon>
        <taxon>Parameciidae</taxon>
        <taxon>Paramecium</taxon>
    </lineage>
</organism>
<sequence length="189" mass="21967">MELDKVNFLSFYSFQIHQYNKTLTFSNTYKHSECQVSEAAKLVSSVGNSGYYFCVCEQAIPKTGKIQFTFQILTGSEWFVGIGFRDIMQKNNFGNCYNAGYGTYLIDNHCRSWSHHNKDVHDKYLSFKFTNNDIIRMEVSIEDKYIKWSRQNNPQLTFVQLAIDTSQELYPCVGFYQTAQIKILDCAIV</sequence>
<evidence type="ECO:0000313" key="3">
    <source>
        <dbReference type="Proteomes" id="UP000683925"/>
    </source>
</evidence>
<comment type="caution">
    <text evidence="2">The sequence shown here is derived from an EMBL/GenBank/DDBJ whole genome shotgun (WGS) entry which is preliminary data.</text>
</comment>
<dbReference type="Proteomes" id="UP000683925">
    <property type="component" value="Unassembled WGS sequence"/>
</dbReference>
<evidence type="ECO:0000259" key="1">
    <source>
        <dbReference type="Pfam" id="PF00622"/>
    </source>
</evidence>
<accession>A0A8S1YKB4</accession>
<name>A0A8S1YKB4_PAROT</name>
<dbReference type="EMBL" id="CAJJDP010000170">
    <property type="protein sequence ID" value="CAD8214053.1"/>
    <property type="molecule type" value="Genomic_DNA"/>
</dbReference>
<proteinExistence type="predicted"/>